<keyword evidence="11" id="KW-1185">Reference proteome</keyword>
<keyword evidence="1" id="KW-0813">Transport</keyword>
<gene>
    <name evidence="10" type="ORF">PRZ01_06475</name>
</gene>
<keyword evidence="5 6" id="KW-0408">Iron</keyword>
<dbReference type="EMBL" id="JAQQXS010000005">
    <property type="protein sequence ID" value="MDC8784830.1"/>
    <property type="molecule type" value="Genomic_DNA"/>
</dbReference>
<evidence type="ECO:0000256" key="8">
    <source>
        <dbReference type="SAM" id="Phobius"/>
    </source>
</evidence>
<feature type="domain" description="Cytochrome c" evidence="9">
    <location>
        <begin position="86"/>
        <end position="165"/>
    </location>
</feature>
<dbReference type="RefSeq" id="WP_273595953.1">
    <property type="nucleotide sequence ID" value="NZ_JAQQXS010000005.1"/>
</dbReference>
<organism evidence="10 11">
    <name type="scientific">Roseateles koreensis</name>
    <dbReference type="NCBI Taxonomy" id="2987526"/>
    <lineage>
        <taxon>Bacteria</taxon>
        <taxon>Pseudomonadati</taxon>
        <taxon>Pseudomonadota</taxon>
        <taxon>Betaproteobacteria</taxon>
        <taxon>Burkholderiales</taxon>
        <taxon>Sphaerotilaceae</taxon>
        <taxon>Roseateles</taxon>
    </lineage>
</organism>
<evidence type="ECO:0000259" key="9">
    <source>
        <dbReference type="PROSITE" id="PS51007"/>
    </source>
</evidence>
<keyword evidence="8" id="KW-0812">Transmembrane</keyword>
<accession>A0ABT5KPI3</accession>
<evidence type="ECO:0000256" key="3">
    <source>
        <dbReference type="ARBA" id="ARBA00022723"/>
    </source>
</evidence>
<feature type="compositionally biased region" description="Basic and acidic residues" evidence="7">
    <location>
        <begin position="7"/>
        <end position="17"/>
    </location>
</feature>
<keyword evidence="2 6" id="KW-0349">Heme</keyword>
<keyword evidence="8" id="KW-0472">Membrane</keyword>
<dbReference type="InterPro" id="IPR009056">
    <property type="entry name" value="Cyt_c-like_dom"/>
</dbReference>
<feature type="region of interest" description="Disordered" evidence="7">
    <location>
        <begin position="168"/>
        <end position="187"/>
    </location>
</feature>
<evidence type="ECO:0000256" key="2">
    <source>
        <dbReference type="ARBA" id="ARBA00022617"/>
    </source>
</evidence>
<dbReference type="PANTHER" id="PTHR40942:SF4">
    <property type="entry name" value="CYTOCHROME C5"/>
    <property type="match status" value="1"/>
</dbReference>
<dbReference type="PRINTS" id="PR00607">
    <property type="entry name" value="CYTCHROMECIE"/>
</dbReference>
<evidence type="ECO:0000256" key="7">
    <source>
        <dbReference type="SAM" id="MobiDB-lite"/>
    </source>
</evidence>
<dbReference type="PANTHER" id="PTHR40942">
    <property type="match status" value="1"/>
</dbReference>
<evidence type="ECO:0000256" key="1">
    <source>
        <dbReference type="ARBA" id="ARBA00022448"/>
    </source>
</evidence>
<evidence type="ECO:0000256" key="6">
    <source>
        <dbReference type="PROSITE-ProRule" id="PRU00433"/>
    </source>
</evidence>
<comment type="caution">
    <text evidence="10">The sequence shown here is derived from an EMBL/GenBank/DDBJ whole genome shotgun (WGS) entry which is preliminary data.</text>
</comment>
<evidence type="ECO:0000313" key="10">
    <source>
        <dbReference type="EMBL" id="MDC8784830.1"/>
    </source>
</evidence>
<feature type="transmembrane region" description="Helical" evidence="8">
    <location>
        <begin position="27"/>
        <end position="49"/>
    </location>
</feature>
<dbReference type="InterPro" id="IPR002323">
    <property type="entry name" value="Cyt_CIE"/>
</dbReference>
<evidence type="ECO:0000256" key="5">
    <source>
        <dbReference type="ARBA" id="ARBA00023004"/>
    </source>
</evidence>
<sequence length="187" mass="19097">MSGTPDHANDHHEEDAHTGPIKTPKQLAWAVFFAFLVPIIVIIMLANYVSTDAKPSAGTEALDAMAVAARIQPIGSIEIKDASSVGVMKTGEQVFQAQCSACHATGAAGAPKFGDQAAWAPRIKTGFEALLHSALGGKGAMSPQGGGDFSDYEVARAVVYMANQGGAKFDEPKAPAAAASGAASAAE</sequence>
<evidence type="ECO:0000313" key="11">
    <source>
        <dbReference type="Proteomes" id="UP001219862"/>
    </source>
</evidence>
<dbReference type="Gene3D" id="1.10.760.10">
    <property type="entry name" value="Cytochrome c-like domain"/>
    <property type="match status" value="1"/>
</dbReference>
<evidence type="ECO:0000256" key="4">
    <source>
        <dbReference type="ARBA" id="ARBA00022982"/>
    </source>
</evidence>
<dbReference type="Pfam" id="PF13442">
    <property type="entry name" value="Cytochrome_CBB3"/>
    <property type="match status" value="1"/>
</dbReference>
<protein>
    <submittedName>
        <fullName evidence="10">C-type cytochrome</fullName>
    </submittedName>
</protein>
<reference evidence="10 11" key="1">
    <citation type="submission" date="2022-10" db="EMBL/GenBank/DDBJ databases">
        <title>paucibacter sp. hw8 Genome sequencing.</title>
        <authorList>
            <person name="Park S."/>
        </authorList>
    </citation>
    <scope>NUCLEOTIDE SEQUENCE [LARGE SCALE GENOMIC DNA]</scope>
    <source>
        <strain evidence="11">hw8</strain>
    </source>
</reference>
<feature type="compositionally biased region" description="Low complexity" evidence="7">
    <location>
        <begin position="174"/>
        <end position="187"/>
    </location>
</feature>
<keyword evidence="4" id="KW-0249">Electron transport</keyword>
<name>A0ABT5KPI3_9BURK</name>
<keyword evidence="3 6" id="KW-0479">Metal-binding</keyword>
<dbReference type="Proteomes" id="UP001219862">
    <property type="component" value="Unassembled WGS sequence"/>
</dbReference>
<feature type="region of interest" description="Disordered" evidence="7">
    <location>
        <begin position="1"/>
        <end position="20"/>
    </location>
</feature>
<keyword evidence="8" id="KW-1133">Transmembrane helix</keyword>
<dbReference type="PROSITE" id="PS51007">
    <property type="entry name" value="CYTC"/>
    <property type="match status" value="1"/>
</dbReference>
<dbReference type="InterPro" id="IPR036909">
    <property type="entry name" value="Cyt_c-like_dom_sf"/>
</dbReference>
<dbReference type="SUPFAM" id="SSF46626">
    <property type="entry name" value="Cytochrome c"/>
    <property type="match status" value="1"/>
</dbReference>
<proteinExistence type="predicted"/>